<dbReference type="PATRIC" id="fig|465721.4.peg.1810"/>
<evidence type="ECO:0000256" key="7">
    <source>
        <dbReference type="PIRSR" id="PIRSR005902-1"/>
    </source>
</evidence>
<dbReference type="SUPFAM" id="SSF51556">
    <property type="entry name" value="Metallo-dependent hydrolases"/>
    <property type="match status" value="1"/>
</dbReference>
<dbReference type="KEGG" id="sdf:ACG33_08505"/>
<evidence type="ECO:0000256" key="6">
    <source>
        <dbReference type="ARBA" id="ARBA00022842"/>
    </source>
</evidence>
<dbReference type="PROSITE" id="PS01091">
    <property type="entry name" value="TATD_3"/>
    <property type="match status" value="1"/>
</dbReference>
<feature type="binding site" evidence="7">
    <location>
        <position position="153"/>
    </location>
    <ligand>
        <name>a divalent metal cation</name>
        <dbReference type="ChEBI" id="CHEBI:60240"/>
        <label>2</label>
    </ligand>
</feature>
<dbReference type="InterPro" id="IPR050891">
    <property type="entry name" value="TatD-type_Hydrolase"/>
</dbReference>
<feature type="binding site" evidence="7">
    <location>
        <position position="128"/>
    </location>
    <ligand>
        <name>a divalent metal cation</name>
        <dbReference type="ChEBI" id="CHEBI:60240"/>
        <label>2</label>
    </ligand>
</feature>
<feature type="binding site" evidence="7">
    <location>
        <position position="204"/>
    </location>
    <ligand>
        <name>a divalent metal cation</name>
        <dbReference type="ChEBI" id="CHEBI:60240"/>
        <label>1</label>
    </ligand>
</feature>
<dbReference type="InterPro" id="IPR018228">
    <property type="entry name" value="DNase_TatD-rel_CS"/>
</dbReference>
<dbReference type="Gene3D" id="3.20.20.140">
    <property type="entry name" value="Metal-dependent hydrolases"/>
    <property type="match status" value="1"/>
</dbReference>
<evidence type="ECO:0000313" key="8">
    <source>
        <dbReference type="EMBL" id="AMN47137.1"/>
    </source>
</evidence>
<accession>A0A127F9Q0</accession>
<sequence>MFDIGINLAHDSFDHDRSEVIQRAAAAGVTRLLVTGSSLQSTRDAIELVRRDPVRLRCTAGVHPHHAVTLDDDAFAQLESLAAAPEVAAVGECGLDYYRNFSPPAAQIEAFRRQLDLAARLGKPLFLHQRDAHDDFLALLREYRPRLSGGVAHCFTAGLEEAQAYLDLGLHIGITGWICDERRGMHLRDVVRHIPDERLLIETDAPYLLPRDLQPRPKSRRNEPCYLPQVLAAVASARAQSAEELASITTRNALRLFEWVDRPTEVEE</sequence>
<evidence type="ECO:0000313" key="9">
    <source>
        <dbReference type="Proteomes" id="UP000070250"/>
    </source>
</evidence>
<dbReference type="InterPro" id="IPR032466">
    <property type="entry name" value="Metal_Hydrolase"/>
</dbReference>
<keyword evidence="6" id="KW-0460">Magnesium</keyword>
<dbReference type="Proteomes" id="UP000070250">
    <property type="component" value="Chromosome"/>
</dbReference>
<gene>
    <name evidence="8" type="ORF">ACG33_08505</name>
</gene>
<evidence type="ECO:0000256" key="1">
    <source>
        <dbReference type="ARBA" id="ARBA00022490"/>
    </source>
</evidence>
<dbReference type="PIRSF" id="PIRSF005902">
    <property type="entry name" value="DNase_TatD"/>
    <property type="match status" value="1"/>
</dbReference>
<protein>
    <submittedName>
        <fullName evidence="8">TatD DNase family protein</fullName>
        <ecNumber evidence="8">3.1.21.-</ecNumber>
    </submittedName>
</protein>
<dbReference type="Pfam" id="PF01026">
    <property type="entry name" value="TatD_DNase"/>
    <property type="match status" value="1"/>
</dbReference>
<keyword evidence="2" id="KW-0540">Nuclease</keyword>
<evidence type="ECO:0000256" key="2">
    <source>
        <dbReference type="ARBA" id="ARBA00022722"/>
    </source>
</evidence>
<dbReference type="EC" id="3.1.21.-" evidence="8"/>
<organism evidence="8 9">
    <name type="scientific">Steroidobacter denitrificans</name>
    <dbReference type="NCBI Taxonomy" id="465721"/>
    <lineage>
        <taxon>Bacteria</taxon>
        <taxon>Pseudomonadati</taxon>
        <taxon>Pseudomonadota</taxon>
        <taxon>Gammaproteobacteria</taxon>
        <taxon>Steroidobacterales</taxon>
        <taxon>Steroidobacteraceae</taxon>
        <taxon>Steroidobacter</taxon>
    </lineage>
</organism>
<dbReference type="InterPro" id="IPR001130">
    <property type="entry name" value="TatD-like"/>
</dbReference>
<keyword evidence="5" id="KW-0269">Exonuclease</keyword>
<keyword evidence="3 7" id="KW-0479">Metal-binding</keyword>
<dbReference type="STRING" id="465721.ACG33_08505"/>
<dbReference type="GO" id="GO:0004527">
    <property type="term" value="F:exonuclease activity"/>
    <property type="evidence" value="ECO:0007669"/>
    <property type="project" value="UniProtKB-KW"/>
</dbReference>
<evidence type="ECO:0000256" key="3">
    <source>
        <dbReference type="ARBA" id="ARBA00022723"/>
    </source>
</evidence>
<keyword evidence="4 8" id="KW-0378">Hydrolase</keyword>
<keyword evidence="9" id="KW-1185">Reference proteome</keyword>
<dbReference type="PROSITE" id="PS01090">
    <property type="entry name" value="TATD_2"/>
    <property type="match status" value="1"/>
</dbReference>
<dbReference type="CDD" id="cd01310">
    <property type="entry name" value="TatD_DNAse"/>
    <property type="match status" value="1"/>
</dbReference>
<name>A0A127F9Q0_STEDE</name>
<dbReference type="AlphaFoldDB" id="A0A127F9Q0"/>
<dbReference type="GO" id="GO:0046872">
    <property type="term" value="F:metal ion binding"/>
    <property type="evidence" value="ECO:0007669"/>
    <property type="project" value="UniProtKB-KW"/>
</dbReference>
<reference evidence="8 9" key="1">
    <citation type="submission" date="2015-06" db="EMBL/GenBank/DDBJ databases">
        <title>A Comprehensive Approach to Explore the Metabolic and Phylogenetic Diversity of Bacterial Steroid Degradation in the Environment: Testosterone as an Example.</title>
        <authorList>
            <person name="Yang F.-C."/>
            <person name="Chen Y.-L."/>
            <person name="Yu C.-P."/>
            <person name="Tang S.-L."/>
            <person name="Wang P.-H."/>
            <person name="Ismail W."/>
            <person name="Wang C.-H."/>
            <person name="Yang C.-Y."/>
            <person name="Chiang Y.-R."/>
        </authorList>
    </citation>
    <scope>NUCLEOTIDE SEQUENCE [LARGE SCALE GENOMIC DNA]</scope>
    <source>
        <strain evidence="8 9">DSM 18526</strain>
    </source>
</reference>
<dbReference type="PANTHER" id="PTHR10060">
    <property type="entry name" value="TATD FAMILY DEOXYRIBONUCLEASE"/>
    <property type="match status" value="1"/>
</dbReference>
<dbReference type="EMBL" id="CP011971">
    <property type="protein sequence ID" value="AMN47137.1"/>
    <property type="molecule type" value="Genomic_DNA"/>
</dbReference>
<feature type="binding site" evidence="7">
    <location>
        <position position="92"/>
    </location>
    <ligand>
        <name>a divalent metal cation</name>
        <dbReference type="ChEBI" id="CHEBI:60240"/>
        <label>1</label>
    </ligand>
</feature>
<proteinExistence type="predicted"/>
<dbReference type="FunFam" id="3.20.20.140:FF:000018">
    <property type="entry name" value="3'-5' ssDNA/RNA exonuclease TatD"/>
    <property type="match status" value="1"/>
</dbReference>
<keyword evidence="1" id="KW-0963">Cytoplasm</keyword>
<dbReference type="PANTHER" id="PTHR10060:SF15">
    <property type="entry name" value="DEOXYRIBONUCLEASE TATDN1"/>
    <property type="match status" value="1"/>
</dbReference>
<evidence type="ECO:0000256" key="5">
    <source>
        <dbReference type="ARBA" id="ARBA00022839"/>
    </source>
</evidence>
<evidence type="ECO:0000256" key="4">
    <source>
        <dbReference type="ARBA" id="ARBA00022801"/>
    </source>
</evidence>